<dbReference type="InterPro" id="IPR036938">
    <property type="entry name" value="PAP2/HPO_sf"/>
</dbReference>
<accession>A0ABW2FCK9</accession>
<organism evidence="3 4">
    <name type="scientific">Cohnella cellulosilytica</name>
    <dbReference type="NCBI Taxonomy" id="986710"/>
    <lineage>
        <taxon>Bacteria</taxon>
        <taxon>Bacillati</taxon>
        <taxon>Bacillota</taxon>
        <taxon>Bacilli</taxon>
        <taxon>Bacillales</taxon>
        <taxon>Paenibacillaceae</taxon>
        <taxon>Cohnella</taxon>
    </lineage>
</organism>
<dbReference type="Gene3D" id="1.20.144.10">
    <property type="entry name" value="Phosphatidic acid phosphatase type 2/haloperoxidase"/>
    <property type="match status" value="1"/>
</dbReference>
<dbReference type="InterPro" id="IPR026841">
    <property type="entry name" value="Aur1/Ipt1"/>
</dbReference>
<feature type="transmembrane region" description="Helical" evidence="1">
    <location>
        <begin position="190"/>
        <end position="209"/>
    </location>
</feature>
<dbReference type="Pfam" id="PF14378">
    <property type="entry name" value="PAP2_3"/>
    <property type="match status" value="1"/>
</dbReference>
<protein>
    <submittedName>
        <fullName evidence="3">Phosphatase PAP2 family protein</fullName>
    </submittedName>
</protein>
<name>A0ABW2FCK9_9BACL</name>
<keyword evidence="1" id="KW-1133">Transmembrane helix</keyword>
<comment type="caution">
    <text evidence="3">The sequence shown here is derived from an EMBL/GenBank/DDBJ whole genome shotgun (WGS) entry which is preliminary data.</text>
</comment>
<feature type="transmembrane region" description="Helical" evidence="1">
    <location>
        <begin position="59"/>
        <end position="82"/>
    </location>
</feature>
<evidence type="ECO:0000259" key="2">
    <source>
        <dbReference type="Pfam" id="PF14378"/>
    </source>
</evidence>
<sequence>MNAPAAEASSRSVKRGAAAWKPLLWLLLIPTLNLLYVFQNRAAADAWSLMTEVDASLPFVPAFALPYSLWYPFLFVVFALVLRKDRKEYFRLLLAFCLGLLLSNLVFLLFQTTVPRPEIGPDGFFHGLVSFIYTNDQPYNCFPSVHVLTSALMVYGSRVLSRAAKIPIFAVAAGIIVSTVMIKQHVIADVLAGLLAAKLVFWLSGALIARLSERKRSRLPSRGAQDDR</sequence>
<feature type="transmembrane region" description="Helical" evidence="1">
    <location>
        <begin position="20"/>
        <end position="39"/>
    </location>
</feature>
<evidence type="ECO:0000313" key="4">
    <source>
        <dbReference type="Proteomes" id="UP001596378"/>
    </source>
</evidence>
<reference evidence="4" key="1">
    <citation type="journal article" date="2019" name="Int. J. Syst. Evol. Microbiol.">
        <title>The Global Catalogue of Microorganisms (GCM) 10K type strain sequencing project: providing services to taxonomists for standard genome sequencing and annotation.</title>
        <authorList>
            <consortium name="The Broad Institute Genomics Platform"/>
            <consortium name="The Broad Institute Genome Sequencing Center for Infectious Disease"/>
            <person name="Wu L."/>
            <person name="Ma J."/>
        </authorList>
    </citation>
    <scope>NUCLEOTIDE SEQUENCE [LARGE SCALE GENOMIC DNA]</scope>
    <source>
        <strain evidence="4">KCTC 12907</strain>
    </source>
</reference>
<dbReference type="RefSeq" id="WP_378051274.1">
    <property type="nucleotide sequence ID" value="NZ_JBHMDN010000034.1"/>
</dbReference>
<dbReference type="EMBL" id="JBHTAI010000007">
    <property type="protein sequence ID" value="MFC7149655.1"/>
    <property type="molecule type" value="Genomic_DNA"/>
</dbReference>
<evidence type="ECO:0000256" key="1">
    <source>
        <dbReference type="SAM" id="Phobius"/>
    </source>
</evidence>
<evidence type="ECO:0000313" key="3">
    <source>
        <dbReference type="EMBL" id="MFC7149655.1"/>
    </source>
</evidence>
<gene>
    <name evidence="3" type="ORF">ACFQMJ_14045</name>
</gene>
<feature type="transmembrane region" description="Helical" evidence="1">
    <location>
        <begin position="89"/>
        <end position="110"/>
    </location>
</feature>
<keyword evidence="1" id="KW-0472">Membrane</keyword>
<proteinExistence type="predicted"/>
<feature type="transmembrane region" description="Helical" evidence="1">
    <location>
        <begin position="166"/>
        <end position="184"/>
    </location>
</feature>
<keyword evidence="1" id="KW-0812">Transmembrane</keyword>
<dbReference type="Proteomes" id="UP001596378">
    <property type="component" value="Unassembled WGS sequence"/>
</dbReference>
<feature type="transmembrane region" description="Helical" evidence="1">
    <location>
        <begin position="137"/>
        <end position="154"/>
    </location>
</feature>
<dbReference type="SUPFAM" id="SSF48317">
    <property type="entry name" value="Acid phosphatase/Vanadium-dependent haloperoxidase"/>
    <property type="match status" value="1"/>
</dbReference>
<feature type="domain" description="Inositolphosphotransferase Aur1/Ipt1" evidence="2">
    <location>
        <begin position="62"/>
        <end position="203"/>
    </location>
</feature>
<keyword evidence="4" id="KW-1185">Reference proteome</keyword>